<evidence type="ECO:0000259" key="1">
    <source>
        <dbReference type="PROSITE" id="PS50181"/>
    </source>
</evidence>
<dbReference type="SUPFAM" id="SSF52047">
    <property type="entry name" value="RNI-like"/>
    <property type="match status" value="1"/>
</dbReference>
<sequence length="512" mass="57951">METRYSKRLKELLKAVNGGANGEDRISDLPDSLLHHILSLLPIRDVVRTSILSKRWRSLWASVPHLDFTTSSLSPITPTKRQKRTVKRIRRYTHRSSMEVVDRVFAQRNKNADITRLRYSGDCTFSCFHGWIRHAVRCNLQELDLKVSMADIYGFGLPRCLLTCGSLKIFKLESNFLGLSLTAASVAASGGFRSLHALSLSKVRFIDASLVADLFSNSCFPVLKKLNLNFCEGLNHLNICCSSMEDITLKSCELTDLDVEVTRLERLHVVNCFKYGKERSCVRISAPSLRTMYWACNSITDNSSLENLTSLQEATVDFLLPNHTMTTQKLYSPAKLLSGLSHARSLVIKTTCVEILSTDKNFSEGFPFSLKNLTSLELQTGLTKYDIPGVACILKGSPVLHTLIIKITCSSSTKYNRQHRYLWDMAGLGSEHYWKAQICAMKSFLDNLKVVRFHGFYEFENHINLVKFLLEHGKTLQEMILNCYKSSVGKEKISKQIMEFSRASSIVSIFLL</sequence>
<dbReference type="InterPro" id="IPR001810">
    <property type="entry name" value="F-box_dom"/>
</dbReference>
<dbReference type="Pfam" id="PF00646">
    <property type="entry name" value="F-box"/>
    <property type="match status" value="1"/>
</dbReference>
<accession>A0A822XRW4</accession>
<gene>
    <name evidence="2" type="ORF">HUJ06_024633</name>
</gene>
<dbReference type="InterPro" id="IPR032675">
    <property type="entry name" value="LRR_dom_sf"/>
</dbReference>
<reference evidence="2 3" key="1">
    <citation type="journal article" date="2020" name="Mol. Biol. Evol.">
        <title>Distinct Expression and Methylation Patterns for Genes with Different Fates following a Single Whole-Genome Duplication in Flowering Plants.</title>
        <authorList>
            <person name="Shi T."/>
            <person name="Rahmani R.S."/>
            <person name="Gugger P.F."/>
            <person name="Wang M."/>
            <person name="Li H."/>
            <person name="Zhang Y."/>
            <person name="Li Z."/>
            <person name="Wang Q."/>
            <person name="Van de Peer Y."/>
            <person name="Marchal K."/>
            <person name="Chen J."/>
        </authorList>
    </citation>
    <scope>NUCLEOTIDE SEQUENCE [LARGE SCALE GENOMIC DNA]</scope>
    <source>
        <tissue evidence="2">Leaf</tissue>
    </source>
</reference>
<dbReference type="InterPro" id="IPR050232">
    <property type="entry name" value="FBL13/AtMIF1-like"/>
</dbReference>
<dbReference type="PROSITE" id="PS50181">
    <property type="entry name" value="FBOX"/>
    <property type="match status" value="1"/>
</dbReference>
<comment type="caution">
    <text evidence="2">The sequence shown here is derived from an EMBL/GenBank/DDBJ whole genome shotgun (WGS) entry which is preliminary data.</text>
</comment>
<dbReference type="SUPFAM" id="SSF81383">
    <property type="entry name" value="F-box domain"/>
    <property type="match status" value="1"/>
</dbReference>
<dbReference type="SMART" id="SM00579">
    <property type="entry name" value="FBD"/>
    <property type="match status" value="1"/>
</dbReference>
<dbReference type="PANTHER" id="PTHR31900">
    <property type="entry name" value="F-BOX/RNI SUPERFAMILY PROTEIN-RELATED"/>
    <property type="match status" value="1"/>
</dbReference>
<keyword evidence="3" id="KW-1185">Reference proteome</keyword>
<dbReference type="InterPro" id="IPR006566">
    <property type="entry name" value="FBD"/>
</dbReference>
<dbReference type="PANTHER" id="PTHR31900:SF32">
    <property type="entry name" value="F-BOX_RNI_FBD-LIKE DOMAIN PROTEIN"/>
    <property type="match status" value="1"/>
</dbReference>
<proteinExistence type="predicted"/>
<dbReference type="EMBL" id="DUZY01000001">
    <property type="protein sequence ID" value="DAD23170.1"/>
    <property type="molecule type" value="Genomic_DNA"/>
</dbReference>
<organism evidence="2 3">
    <name type="scientific">Nelumbo nucifera</name>
    <name type="common">Sacred lotus</name>
    <dbReference type="NCBI Taxonomy" id="4432"/>
    <lineage>
        <taxon>Eukaryota</taxon>
        <taxon>Viridiplantae</taxon>
        <taxon>Streptophyta</taxon>
        <taxon>Embryophyta</taxon>
        <taxon>Tracheophyta</taxon>
        <taxon>Spermatophyta</taxon>
        <taxon>Magnoliopsida</taxon>
        <taxon>Proteales</taxon>
        <taxon>Nelumbonaceae</taxon>
        <taxon>Nelumbo</taxon>
    </lineage>
</organism>
<dbReference type="AlphaFoldDB" id="A0A822XRW4"/>
<dbReference type="Proteomes" id="UP000607653">
    <property type="component" value="Unassembled WGS sequence"/>
</dbReference>
<feature type="domain" description="F-box" evidence="1">
    <location>
        <begin position="23"/>
        <end position="71"/>
    </location>
</feature>
<evidence type="ECO:0000313" key="2">
    <source>
        <dbReference type="EMBL" id="DAD23170.1"/>
    </source>
</evidence>
<dbReference type="InterPro" id="IPR055357">
    <property type="entry name" value="LRR_At1g61320_AtMIF1"/>
</dbReference>
<dbReference type="Gene3D" id="1.20.1280.50">
    <property type="match status" value="1"/>
</dbReference>
<name>A0A822XRW4_NELNU</name>
<dbReference type="Gene3D" id="3.80.10.10">
    <property type="entry name" value="Ribonuclease Inhibitor"/>
    <property type="match status" value="1"/>
</dbReference>
<protein>
    <recommendedName>
        <fullName evidence="1">F-box domain-containing protein</fullName>
    </recommendedName>
</protein>
<dbReference type="Pfam" id="PF23622">
    <property type="entry name" value="LRR_At1g61320_AtMIF1"/>
    <property type="match status" value="1"/>
</dbReference>
<dbReference type="InterPro" id="IPR036047">
    <property type="entry name" value="F-box-like_dom_sf"/>
</dbReference>
<evidence type="ECO:0000313" key="3">
    <source>
        <dbReference type="Proteomes" id="UP000607653"/>
    </source>
</evidence>
<dbReference type="SMART" id="SM00256">
    <property type="entry name" value="FBOX"/>
    <property type="match status" value="1"/>
</dbReference>